<name>A0AAP0KG66_9MAGN</name>
<proteinExistence type="predicted"/>
<keyword evidence="2" id="KW-1185">Reference proteome</keyword>
<dbReference type="AlphaFoldDB" id="A0AAP0KG66"/>
<evidence type="ECO:0000313" key="1">
    <source>
        <dbReference type="EMBL" id="KAK9151445.1"/>
    </source>
</evidence>
<gene>
    <name evidence="1" type="ORF">Syun_009754</name>
</gene>
<comment type="caution">
    <text evidence="1">The sequence shown here is derived from an EMBL/GenBank/DDBJ whole genome shotgun (WGS) entry which is preliminary data.</text>
</comment>
<organism evidence="1 2">
    <name type="scientific">Stephania yunnanensis</name>
    <dbReference type="NCBI Taxonomy" id="152371"/>
    <lineage>
        <taxon>Eukaryota</taxon>
        <taxon>Viridiplantae</taxon>
        <taxon>Streptophyta</taxon>
        <taxon>Embryophyta</taxon>
        <taxon>Tracheophyta</taxon>
        <taxon>Spermatophyta</taxon>
        <taxon>Magnoliopsida</taxon>
        <taxon>Ranunculales</taxon>
        <taxon>Menispermaceae</taxon>
        <taxon>Menispermoideae</taxon>
        <taxon>Cissampelideae</taxon>
        <taxon>Stephania</taxon>
    </lineage>
</organism>
<dbReference type="Proteomes" id="UP001420932">
    <property type="component" value="Unassembled WGS sequence"/>
</dbReference>
<dbReference type="EMBL" id="JBBNAF010000004">
    <property type="protein sequence ID" value="KAK9151445.1"/>
    <property type="molecule type" value="Genomic_DNA"/>
</dbReference>
<protein>
    <submittedName>
        <fullName evidence="1">Uncharacterized protein</fullName>
    </submittedName>
</protein>
<accession>A0AAP0KG66</accession>
<reference evidence="1 2" key="1">
    <citation type="submission" date="2024-01" db="EMBL/GenBank/DDBJ databases">
        <title>Genome assemblies of Stephania.</title>
        <authorList>
            <person name="Yang L."/>
        </authorList>
    </citation>
    <scope>NUCLEOTIDE SEQUENCE [LARGE SCALE GENOMIC DNA]</scope>
    <source>
        <strain evidence="1">YNDBR</strain>
        <tissue evidence="1">Leaf</tissue>
    </source>
</reference>
<sequence>MREGNDCFDTSIDLTGVDATSFPGGPLDLSILPSFKHHVLLDKEQGLWVFERNYRALDAALRFHWMARTTLQWLMRLTWLVASLPSFRELTIHTKSSKPTLKAREEEHPSGLLVNMAERPSTKSEALVLCSE</sequence>
<evidence type="ECO:0000313" key="2">
    <source>
        <dbReference type="Proteomes" id="UP001420932"/>
    </source>
</evidence>